<reference evidence="2" key="1">
    <citation type="submission" date="2023-06" db="EMBL/GenBank/DDBJ databases">
        <title>Conoideocrella luteorostrata (Hypocreales: Clavicipitaceae), a potential biocontrol fungus for elongate hemlock scale in United States Christmas tree production areas.</title>
        <authorList>
            <person name="Barrett H."/>
            <person name="Lovett B."/>
            <person name="Macias A.M."/>
            <person name="Stajich J.E."/>
            <person name="Kasson M.T."/>
        </authorList>
    </citation>
    <scope>NUCLEOTIDE SEQUENCE</scope>
    <source>
        <strain evidence="2">ARSEF 14590</strain>
    </source>
</reference>
<proteinExistence type="predicted"/>
<organism evidence="2 3">
    <name type="scientific">Conoideocrella luteorostrata</name>
    <dbReference type="NCBI Taxonomy" id="1105319"/>
    <lineage>
        <taxon>Eukaryota</taxon>
        <taxon>Fungi</taxon>
        <taxon>Dikarya</taxon>
        <taxon>Ascomycota</taxon>
        <taxon>Pezizomycotina</taxon>
        <taxon>Sordariomycetes</taxon>
        <taxon>Hypocreomycetidae</taxon>
        <taxon>Hypocreales</taxon>
        <taxon>Clavicipitaceae</taxon>
        <taxon>Conoideocrella</taxon>
    </lineage>
</organism>
<comment type="caution">
    <text evidence="2">The sequence shown here is derived from an EMBL/GenBank/DDBJ whole genome shotgun (WGS) entry which is preliminary data.</text>
</comment>
<protein>
    <submittedName>
        <fullName evidence="2">Uncharacterized protein</fullName>
    </submittedName>
</protein>
<dbReference type="AlphaFoldDB" id="A0AAJ0CBS1"/>
<dbReference type="Proteomes" id="UP001251528">
    <property type="component" value="Unassembled WGS sequence"/>
</dbReference>
<dbReference type="EMBL" id="JASWJB010000609">
    <property type="protein sequence ID" value="KAK2589592.1"/>
    <property type="molecule type" value="Genomic_DNA"/>
</dbReference>
<evidence type="ECO:0000313" key="3">
    <source>
        <dbReference type="Proteomes" id="UP001251528"/>
    </source>
</evidence>
<gene>
    <name evidence="2" type="ORF">QQS21_012731</name>
</gene>
<sequence length="62" mass="6111">MESKLDAMLAALEEEYADSDLPPANGKSAANSGGGGGGGCVPNEKPAVNPDAAAPAEDKPKK</sequence>
<evidence type="ECO:0000313" key="2">
    <source>
        <dbReference type="EMBL" id="KAK2589592.1"/>
    </source>
</evidence>
<accession>A0AAJ0CBS1</accession>
<keyword evidence="3" id="KW-1185">Reference proteome</keyword>
<evidence type="ECO:0000256" key="1">
    <source>
        <dbReference type="SAM" id="MobiDB-lite"/>
    </source>
</evidence>
<name>A0AAJ0CBS1_9HYPO</name>
<feature type="region of interest" description="Disordered" evidence="1">
    <location>
        <begin position="15"/>
        <end position="62"/>
    </location>
</feature>